<dbReference type="EMBL" id="CM044701">
    <property type="protein sequence ID" value="KAI5681314.1"/>
    <property type="molecule type" value="Genomic_DNA"/>
</dbReference>
<proteinExistence type="predicted"/>
<evidence type="ECO:0000313" key="2">
    <source>
        <dbReference type="Proteomes" id="UP001060085"/>
    </source>
</evidence>
<evidence type="ECO:0000313" key="1">
    <source>
        <dbReference type="EMBL" id="KAI5681314.1"/>
    </source>
</evidence>
<keyword evidence="2" id="KW-1185">Reference proteome</keyword>
<reference evidence="2" key="1">
    <citation type="journal article" date="2023" name="Nat. Plants">
        <title>Single-cell RNA sequencing provides a high-resolution roadmap for understanding the multicellular compartmentation of specialized metabolism.</title>
        <authorList>
            <person name="Sun S."/>
            <person name="Shen X."/>
            <person name="Li Y."/>
            <person name="Li Y."/>
            <person name="Wang S."/>
            <person name="Li R."/>
            <person name="Zhang H."/>
            <person name="Shen G."/>
            <person name="Guo B."/>
            <person name="Wei J."/>
            <person name="Xu J."/>
            <person name="St-Pierre B."/>
            <person name="Chen S."/>
            <person name="Sun C."/>
        </authorList>
    </citation>
    <scope>NUCLEOTIDE SEQUENCE [LARGE SCALE GENOMIC DNA]</scope>
</reference>
<sequence length="527" mass="61055">MEMDMDIIRKAIAATIFALVMAWAWRVLDWAWFTPKRIEKRLRQQGFRGNPYRFLVGDVKESGKMHQEALSNPMEFDNDIVPRLMPHINHTIKTYGRNSFTWMGRIPRIHVMEPELIKEVLTHSSKYQKNFDVHNPLVKFLLTGVGSFEGAKWSKHRRIISPAFTLEKLKSMLPAFAICYHDMLTKWEKLAEKEGSHEVDIFPTFDVLTSDVISKVAFGSTYDEGGKIFRLLKELMDLTIDCMRDVYIPGWSYLPTKRNKRMKEINKEITDMLRFIINKRMKALKAGEPGEDDLLGVLLESNIQEIQKQGNRKDGGMTINDVIEECKLFYFAGQETTGVLLTWTTILLSKHPEWQERAREEVLQAFGKNKPEFERLNHLKYVSMILYEVLRLYPPVIDLTKIIHEDTKLGPYTIPAGTQVMLPTVMLHREKSIWGEDAMEFNPMRFADGVANATKNNVTYLPFSWGPRVCLGQNFALLQAKLGLAMILQRFKFDVAPSYVHAPFTILTVQPQFGSHVIYKKLERQNF</sequence>
<dbReference type="Proteomes" id="UP001060085">
    <property type="component" value="Linkage Group LG01"/>
</dbReference>
<gene>
    <name evidence="1" type="ORF">M9H77_02541</name>
</gene>
<organism evidence="1 2">
    <name type="scientific">Catharanthus roseus</name>
    <name type="common">Madagascar periwinkle</name>
    <name type="synonym">Vinca rosea</name>
    <dbReference type="NCBI Taxonomy" id="4058"/>
    <lineage>
        <taxon>Eukaryota</taxon>
        <taxon>Viridiplantae</taxon>
        <taxon>Streptophyta</taxon>
        <taxon>Embryophyta</taxon>
        <taxon>Tracheophyta</taxon>
        <taxon>Spermatophyta</taxon>
        <taxon>Magnoliopsida</taxon>
        <taxon>eudicotyledons</taxon>
        <taxon>Gunneridae</taxon>
        <taxon>Pentapetalae</taxon>
        <taxon>asterids</taxon>
        <taxon>lamiids</taxon>
        <taxon>Gentianales</taxon>
        <taxon>Apocynaceae</taxon>
        <taxon>Rauvolfioideae</taxon>
        <taxon>Vinceae</taxon>
        <taxon>Catharanthinae</taxon>
        <taxon>Catharanthus</taxon>
    </lineage>
</organism>
<protein>
    <submittedName>
        <fullName evidence="1">Uncharacterized protein</fullName>
    </submittedName>
</protein>
<comment type="caution">
    <text evidence="1">The sequence shown here is derived from an EMBL/GenBank/DDBJ whole genome shotgun (WGS) entry which is preliminary data.</text>
</comment>
<name>A0ACC0C941_CATRO</name>
<accession>A0ACC0C941</accession>